<gene>
    <name evidence="2" type="ORF">ISS99_21135</name>
</gene>
<dbReference type="InterPro" id="IPR032092">
    <property type="entry name" value="PilW"/>
</dbReference>
<dbReference type="NCBIfam" id="TIGR02532">
    <property type="entry name" value="IV_pilin_GFxxxE"/>
    <property type="match status" value="1"/>
</dbReference>
<accession>A0ABS2KLL9</accession>
<keyword evidence="1" id="KW-0812">Transmembrane</keyword>
<evidence type="ECO:0000313" key="3">
    <source>
        <dbReference type="Proteomes" id="UP001430193"/>
    </source>
</evidence>
<evidence type="ECO:0000256" key="1">
    <source>
        <dbReference type="SAM" id="Phobius"/>
    </source>
</evidence>
<name>A0ABS2KLL9_9GAMM</name>
<comment type="caution">
    <text evidence="2">The sequence shown here is derived from an EMBL/GenBank/DDBJ whole genome shotgun (WGS) entry which is preliminary data.</text>
</comment>
<dbReference type="Proteomes" id="UP001430193">
    <property type="component" value="Unassembled WGS sequence"/>
</dbReference>
<dbReference type="Pfam" id="PF16074">
    <property type="entry name" value="PilW"/>
    <property type="match status" value="1"/>
</dbReference>
<dbReference type="Pfam" id="PF07963">
    <property type="entry name" value="N_methyl"/>
    <property type="match status" value="1"/>
</dbReference>
<keyword evidence="1" id="KW-1133">Transmembrane helix</keyword>
<feature type="transmembrane region" description="Helical" evidence="1">
    <location>
        <begin position="12"/>
        <end position="37"/>
    </location>
</feature>
<sequence length="339" mass="35032">MRPVRKLRGPDGFTLIEMMVAMVLGVVVILGVCSVFIANLKSYSTNQALDDVQNESRIAFELMSRDIRSAGMSGCNNTAPVANILNNGPNGAGTKVWWADLGNAVKGYDSGGSDPAITSGFPASASSVSSIELVGGADTGLSVATDNETTQTITFNETTSSLQAGDLLIVCDPNHTSVLQATTYSSGSSLSITHSSTSGTPGNCSNGLGYPTVCTTSGQAYTFAANALVAQLNPVDWYVGEVPSGGTALYRISLQPGTSGATVTATSTEMVPNVTSMKISYLQSPGTTFGTASSVTNWSLVTAVQVQLTMQSTSTNASVTSTPISRTFTSTIAIRNRVL</sequence>
<evidence type="ECO:0000313" key="2">
    <source>
        <dbReference type="EMBL" id="MBM7132041.1"/>
    </source>
</evidence>
<keyword evidence="1" id="KW-0472">Membrane</keyword>
<reference evidence="2" key="1">
    <citation type="submission" date="2020-10" db="EMBL/GenBank/DDBJ databases">
        <title>Phylogeny of dyella-like bacteria.</title>
        <authorList>
            <person name="Fu J."/>
        </authorList>
    </citation>
    <scope>NUCLEOTIDE SEQUENCE</scope>
    <source>
        <strain evidence="2">DHON07</strain>
    </source>
</reference>
<organism evidence="2 3">
    <name type="scientific">Dyella mobilis</name>
    <dbReference type="NCBI Taxonomy" id="1849582"/>
    <lineage>
        <taxon>Bacteria</taxon>
        <taxon>Pseudomonadati</taxon>
        <taxon>Pseudomonadota</taxon>
        <taxon>Gammaproteobacteria</taxon>
        <taxon>Lysobacterales</taxon>
        <taxon>Rhodanobacteraceae</taxon>
        <taxon>Dyella</taxon>
    </lineage>
</organism>
<keyword evidence="3" id="KW-1185">Reference proteome</keyword>
<protein>
    <submittedName>
        <fullName evidence="2">Prepilin-type N-terminal cleavage/methylation domain-containing protein</fullName>
    </submittedName>
</protein>
<proteinExistence type="predicted"/>
<dbReference type="EMBL" id="JADIKF010000040">
    <property type="protein sequence ID" value="MBM7132041.1"/>
    <property type="molecule type" value="Genomic_DNA"/>
</dbReference>
<dbReference type="InterPro" id="IPR012902">
    <property type="entry name" value="N_methyl_site"/>
</dbReference>